<evidence type="ECO:0000256" key="5">
    <source>
        <dbReference type="ARBA" id="ARBA00022741"/>
    </source>
</evidence>
<evidence type="ECO:0000256" key="8">
    <source>
        <dbReference type="ARBA" id="ARBA00022771"/>
    </source>
</evidence>
<keyword evidence="13" id="KW-0234">DNA repair</keyword>
<feature type="compositionally biased region" description="Low complexity" evidence="17">
    <location>
        <begin position="1"/>
        <end position="44"/>
    </location>
</feature>
<sequence length="1035" mass="110574">MSQASKTRKSAAASPAPAAPAAAPAPKASRAAAATSKAAQAVAPAPAPAAPPKPSTAAQAVAPAPPSIREAAEPVVPAAAAVSPATAPVPVPPNSIKIRGARTHNLQGVDLDLPRGKLVVLTGPSGSGKSSLAFHTIFAEGQRRYVESLSASARQFLAQLPKPDVDLIEGLSPSIAIEQSSPGKNPRSTVGTSTEVYDFLRLLFARCGEVFSWRTGKPMKRHSVEDMLAAILALPPGTRFSVLAPVVRDSPGDHHELLEDLRRQGFARLAVDDEVRDLSSEEVKLDPKVRHTIEVYVDRLVLKDNVRGRLADSVETALRLSGGQLKVVTLDGQELQFSERFADLDHGLAYPELTPGLFSFNSPEGACPECDGLGGKRIFDPRRIVPNEHLSIKEGALTAWTRRAGKTASAQLQALAEHYGFDLFAPWVDLPEDVKIAIIQGTGTEAVPGLAGKKAAPFEGVIPSLQRRLREAEDRVDEVDPDDGGGTLDEIAELMAEVTCPMCQGQRLRQEARMVKIGGRNIAELATVPIEQLVPFLDALDLGPETGEVAEAILAQAKQRLKFMLEVGLGYLTLDRTTMTLSGGEAQRIRLATQIGAALVGVTYILDEPSIGLHQRDNDRLIASLVRLRDLGNSVIVVEHDEDTIRAADFLVDMGPGAGTQGGRVVAAGPLQEVLQNKRSLTAAFLTGRMTIPVPEKRRGGVGPALVISRATGHNLKDITVKIPLGALTCVTGVSGSGKSSLVIDTLLPEAARRLNGASTFGLAHHGITGLEQLDKVIHVDQSPIGRSPRSNPATYTGLFAELRTLFSNLSESKIRGYTPSRFSFNVKGGRCESCQGDGVRRIEMHFLPDVYVTCRSCDGRRYNRETLAITYRGKSIADVLEMSVADACEFFANYPNLRRGLETLRDVGLGYVTLGQSALTLSGGEAQRIKLAKELARKSTGKTLFILDEPTTGLHFGDIKQLLKVLDRLVDEGNTVVVIEHNLDVIKCADWIVDIGPEGGERGGKLLAAGPPQQVAKVKDSATGHYLARVLGMA</sequence>
<dbReference type="InterPro" id="IPR027417">
    <property type="entry name" value="P-loop_NTPase"/>
</dbReference>
<comment type="subcellular location">
    <subcellularLocation>
        <location evidence="1">Cytoplasm</location>
    </subcellularLocation>
</comment>
<keyword evidence="9" id="KW-0862">Zinc</keyword>
<dbReference type="CDD" id="cd03271">
    <property type="entry name" value="ABC_UvrA_II"/>
    <property type="match status" value="1"/>
</dbReference>
<evidence type="ECO:0000256" key="16">
    <source>
        <dbReference type="ARBA" id="ARBA00042156"/>
    </source>
</evidence>
<keyword evidence="10" id="KW-0067">ATP-binding</keyword>
<evidence type="ECO:0000313" key="19">
    <source>
        <dbReference type="EMBL" id="MBZ5707743.1"/>
    </source>
</evidence>
<protein>
    <recommendedName>
        <fullName evidence="15">UvrABC system protein A</fullName>
    </recommendedName>
    <alternativeName>
        <fullName evidence="16">Excinuclease ABC subunit A</fullName>
    </alternativeName>
</protein>
<dbReference type="InterPro" id="IPR003439">
    <property type="entry name" value="ABC_transporter-like_ATP-bd"/>
</dbReference>
<keyword evidence="2" id="KW-0963">Cytoplasm</keyword>
<dbReference type="Pfam" id="PF17760">
    <property type="entry name" value="UvrA_inter"/>
    <property type="match status" value="1"/>
</dbReference>
<evidence type="ECO:0000256" key="11">
    <source>
        <dbReference type="ARBA" id="ARBA00022881"/>
    </source>
</evidence>
<dbReference type="Proteomes" id="UP001139031">
    <property type="component" value="Unassembled WGS sequence"/>
</dbReference>
<dbReference type="PROSITE" id="PS50893">
    <property type="entry name" value="ABC_TRANSPORTER_2"/>
    <property type="match status" value="1"/>
</dbReference>
<gene>
    <name evidence="19" type="primary">uvrA</name>
    <name evidence="19" type="ORF">K7C98_00630</name>
</gene>
<keyword evidence="3" id="KW-0479">Metal-binding</keyword>
<keyword evidence="6" id="KW-0227">DNA damage</keyword>
<keyword evidence="12" id="KW-0238">DNA-binding</keyword>
<comment type="similarity">
    <text evidence="14">Belongs to the ABC transporter superfamily. UvrA family.</text>
</comment>
<keyword evidence="8" id="KW-0863">Zinc-finger</keyword>
<dbReference type="NCBIfam" id="NF001503">
    <property type="entry name" value="PRK00349.1"/>
    <property type="match status" value="1"/>
</dbReference>
<evidence type="ECO:0000256" key="6">
    <source>
        <dbReference type="ARBA" id="ARBA00022763"/>
    </source>
</evidence>
<accession>A0ABS7THQ3</accession>
<reference evidence="19" key="1">
    <citation type="submission" date="2021-08" db="EMBL/GenBank/DDBJ databases">
        <authorList>
            <person name="Stevens D.C."/>
        </authorList>
    </citation>
    <scope>NUCLEOTIDE SEQUENCE</scope>
    <source>
        <strain evidence="19">DSM 53165</strain>
    </source>
</reference>
<keyword evidence="4" id="KW-0677">Repeat</keyword>
<dbReference type="Gene3D" id="3.40.50.300">
    <property type="entry name" value="P-loop containing nucleotide triphosphate hydrolases"/>
    <property type="match status" value="2"/>
</dbReference>
<evidence type="ECO:0000256" key="15">
    <source>
        <dbReference type="ARBA" id="ARBA00039316"/>
    </source>
</evidence>
<dbReference type="Gene3D" id="3.30.1490.20">
    <property type="entry name" value="ATP-grasp fold, A domain"/>
    <property type="match status" value="1"/>
</dbReference>
<dbReference type="GO" id="GO:0016787">
    <property type="term" value="F:hydrolase activity"/>
    <property type="evidence" value="ECO:0007669"/>
    <property type="project" value="UniProtKB-KW"/>
</dbReference>
<dbReference type="Gene3D" id="1.20.1580.10">
    <property type="entry name" value="ABC transporter ATPase like domain"/>
    <property type="match status" value="2"/>
</dbReference>
<keyword evidence="11" id="KW-0267">Excision nuclease</keyword>
<dbReference type="NCBIfam" id="TIGR00630">
    <property type="entry name" value="uvra"/>
    <property type="match status" value="1"/>
</dbReference>
<keyword evidence="20" id="KW-1185">Reference proteome</keyword>
<keyword evidence="19" id="KW-0378">Hydrolase</keyword>
<evidence type="ECO:0000256" key="3">
    <source>
        <dbReference type="ARBA" id="ARBA00022723"/>
    </source>
</evidence>
<dbReference type="PANTHER" id="PTHR43152">
    <property type="entry name" value="UVRABC SYSTEM PROTEIN A"/>
    <property type="match status" value="1"/>
</dbReference>
<name>A0ABS7THQ3_9BACT</name>
<evidence type="ECO:0000256" key="17">
    <source>
        <dbReference type="SAM" id="MobiDB-lite"/>
    </source>
</evidence>
<keyword evidence="7" id="KW-0228">DNA excision</keyword>
<evidence type="ECO:0000256" key="14">
    <source>
        <dbReference type="ARBA" id="ARBA00038000"/>
    </source>
</evidence>
<dbReference type="InterPro" id="IPR041102">
    <property type="entry name" value="UvrA_inter"/>
</dbReference>
<keyword evidence="5" id="KW-0547">Nucleotide-binding</keyword>
<dbReference type="SMART" id="SM00382">
    <property type="entry name" value="AAA"/>
    <property type="match status" value="2"/>
</dbReference>
<dbReference type="PROSITE" id="PS00211">
    <property type="entry name" value="ABC_TRANSPORTER_1"/>
    <property type="match status" value="2"/>
</dbReference>
<evidence type="ECO:0000256" key="2">
    <source>
        <dbReference type="ARBA" id="ARBA00022490"/>
    </source>
</evidence>
<feature type="region of interest" description="Disordered" evidence="17">
    <location>
        <begin position="1"/>
        <end position="65"/>
    </location>
</feature>
<dbReference type="Gene3D" id="1.10.8.280">
    <property type="entry name" value="ABC transporter ATPase domain-like"/>
    <property type="match status" value="1"/>
</dbReference>
<dbReference type="InterPro" id="IPR041552">
    <property type="entry name" value="UvrA_DNA-bd"/>
</dbReference>
<evidence type="ECO:0000256" key="1">
    <source>
        <dbReference type="ARBA" id="ARBA00004496"/>
    </source>
</evidence>
<feature type="compositionally biased region" description="Pro residues" evidence="17">
    <location>
        <begin position="45"/>
        <end position="54"/>
    </location>
</feature>
<evidence type="ECO:0000256" key="4">
    <source>
        <dbReference type="ARBA" id="ARBA00022737"/>
    </source>
</evidence>
<dbReference type="InterPro" id="IPR004602">
    <property type="entry name" value="UvrA"/>
</dbReference>
<organism evidence="19 20">
    <name type="scientific">Nannocystis pusilla</name>
    <dbReference type="NCBI Taxonomy" id="889268"/>
    <lineage>
        <taxon>Bacteria</taxon>
        <taxon>Pseudomonadati</taxon>
        <taxon>Myxococcota</taxon>
        <taxon>Polyangia</taxon>
        <taxon>Nannocystales</taxon>
        <taxon>Nannocystaceae</taxon>
        <taxon>Nannocystis</taxon>
    </lineage>
</organism>
<evidence type="ECO:0000256" key="10">
    <source>
        <dbReference type="ARBA" id="ARBA00022840"/>
    </source>
</evidence>
<evidence type="ECO:0000259" key="18">
    <source>
        <dbReference type="PROSITE" id="PS50893"/>
    </source>
</evidence>
<evidence type="ECO:0000313" key="20">
    <source>
        <dbReference type="Proteomes" id="UP001139031"/>
    </source>
</evidence>
<dbReference type="EMBL" id="JAIRAU010000001">
    <property type="protein sequence ID" value="MBZ5707743.1"/>
    <property type="molecule type" value="Genomic_DNA"/>
</dbReference>
<dbReference type="InterPro" id="IPR013815">
    <property type="entry name" value="ATP_grasp_subdomain_1"/>
</dbReference>
<dbReference type="SUPFAM" id="SSF52540">
    <property type="entry name" value="P-loop containing nucleoside triphosphate hydrolases"/>
    <property type="match status" value="2"/>
</dbReference>
<evidence type="ECO:0000256" key="7">
    <source>
        <dbReference type="ARBA" id="ARBA00022769"/>
    </source>
</evidence>
<comment type="caution">
    <text evidence="19">The sequence shown here is derived from an EMBL/GenBank/DDBJ whole genome shotgun (WGS) entry which is preliminary data.</text>
</comment>
<proteinExistence type="inferred from homology"/>
<dbReference type="RefSeq" id="WP_224189506.1">
    <property type="nucleotide sequence ID" value="NZ_JAIRAU010000001.1"/>
</dbReference>
<dbReference type="InterPro" id="IPR017871">
    <property type="entry name" value="ABC_transporter-like_CS"/>
</dbReference>
<dbReference type="InterPro" id="IPR003593">
    <property type="entry name" value="AAA+_ATPase"/>
</dbReference>
<evidence type="ECO:0000256" key="9">
    <source>
        <dbReference type="ARBA" id="ARBA00022833"/>
    </source>
</evidence>
<dbReference type="PANTHER" id="PTHR43152:SF3">
    <property type="entry name" value="UVRABC SYSTEM PROTEIN A"/>
    <property type="match status" value="1"/>
</dbReference>
<evidence type="ECO:0000256" key="13">
    <source>
        <dbReference type="ARBA" id="ARBA00023204"/>
    </source>
</evidence>
<dbReference type="Pfam" id="PF17755">
    <property type="entry name" value="UvrA_DNA-bind"/>
    <property type="match status" value="1"/>
</dbReference>
<evidence type="ECO:0000256" key="12">
    <source>
        <dbReference type="ARBA" id="ARBA00023125"/>
    </source>
</evidence>
<feature type="domain" description="ABC transporter" evidence="18">
    <location>
        <begin position="697"/>
        <end position="1023"/>
    </location>
</feature>